<comment type="function">
    <text evidence="12">Part of the ABC transporter FtsEX involved in cellular division.</text>
</comment>
<proteinExistence type="inferred from homology"/>
<evidence type="ECO:0000256" key="6">
    <source>
        <dbReference type="ARBA" id="ARBA00022519"/>
    </source>
</evidence>
<evidence type="ECO:0000256" key="12">
    <source>
        <dbReference type="PIRNR" id="PIRNR003097"/>
    </source>
</evidence>
<comment type="similarity">
    <text evidence="2 12">Belongs to the ABC-4 integral membrane protein family. FtsX subfamily.</text>
</comment>
<dbReference type="NCBIfam" id="TIGR00439">
    <property type="entry name" value="FtsX_Gneg"/>
    <property type="match status" value="1"/>
</dbReference>
<keyword evidence="17" id="KW-1185">Reference proteome</keyword>
<keyword evidence="7 12" id="KW-0132">Cell division</keyword>
<evidence type="ECO:0000256" key="2">
    <source>
        <dbReference type="ARBA" id="ARBA00007379"/>
    </source>
</evidence>
<evidence type="ECO:0000256" key="10">
    <source>
        <dbReference type="ARBA" id="ARBA00023136"/>
    </source>
</evidence>
<dbReference type="InterPro" id="IPR004513">
    <property type="entry name" value="FtsX"/>
</dbReference>
<comment type="subcellular location">
    <subcellularLocation>
        <location evidence="1">Cell inner membrane</location>
        <topology evidence="1">Multi-pass membrane protein</topology>
    </subcellularLocation>
</comment>
<comment type="subunit">
    <text evidence="3">Forms a membrane-associated complex with FtsE.</text>
</comment>
<gene>
    <name evidence="16" type="ORF">Azoinq_09015</name>
</gene>
<dbReference type="PANTHER" id="PTHR47755:SF1">
    <property type="entry name" value="CELL DIVISION PROTEIN FTSX"/>
    <property type="match status" value="1"/>
</dbReference>
<evidence type="ECO:0000313" key="17">
    <source>
        <dbReference type="Proteomes" id="UP000683428"/>
    </source>
</evidence>
<keyword evidence="10 12" id="KW-0472">Membrane</keyword>
<dbReference type="EMBL" id="CP064782">
    <property type="protein sequence ID" value="QWT48016.1"/>
    <property type="molecule type" value="Genomic_DNA"/>
</dbReference>
<feature type="transmembrane region" description="Helical" evidence="13">
    <location>
        <begin position="273"/>
        <end position="295"/>
    </location>
</feature>
<evidence type="ECO:0000259" key="14">
    <source>
        <dbReference type="Pfam" id="PF02687"/>
    </source>
</evidence>
<dbReference type="GO" id="GO:0032153">
    <property type="term" value="C:cell division site"/>
    <property type="evidence" value="ECO:0007669"/>
    <property type="project" value="TreeGrafter"/>
</dbReference>
<keyword evidence="8 13" id="KW-0812">Transmembrane</keyword>
<evidence type="ECO:0000313" key="16">
    <source>
        <dbReference type="EMBL" id="QWT48016.1"/>
    </source>
</evidence>
<keyword evidence="11 12" id="KW-0131">Cell cycle</keyword>
<organism evidence="16 17">
    <name type="scientific">Azospira inquinata</name>
    <dbReference type="NCBI Taxonomy" id="2785627"/>
    <lineage>
        <taxon>Bacteria</taxon>
        <taxon>Pseudomonadati</taxon>
        <taxon>Pseudomonadota</taxon>
        <taxon>Betaproteobacteria</taxon>
        <taxon>Rhodocyclales</taxon>
        <taxon>Rhodocyclaceae</taxon>
        <taxon>Azospira</taxon>
    </lineage>
</organism>
<evidence type="ECO:0000256" key="13">
    <source>
        <dbReference type="SAM" id="Phobius"/>
    </source>
</evidence>
<evidence type="ECO:0000256" key="1">
    <source>
        <dbReference type="ARBA" id="ARBA00004429"/>
    </source>
</evidence>
<evidence type="ECO:0000256" key="8">
    <source>
        <dbReference type="ARBA" id="ARBA00022692"/>
    </source>
</evidence>
<dbReference type="RefSeq" id="WP_216129841.1">
    <property type="nucleotide sequence ID" value="NZ_CP064782.1"/>
</dbReference>
<feature type="transmembrane region" description="Helical" evidence="13">
    <location>
        <begin position="221"/>
        <end position="244"/>
    </location>
</feature>
<dbReference type="InterPro" id="IPR047590">
    <property type="entry name" value="FtsX_proteobact-type"/>
</dbReference>
<dbReference type="Pfam" id="PF02687">
    <property type="entry name" value="FtsX"/>
    <property type="match status" value="1"/>
</dbReference>
<dbReference type="Pfam" id="PF18075">
    <property type="entry name" value="FtsX_ECD"/>
    <property type="match status" value="1"/>
</dbReference>
<keyword evidence="5 12" id="KW-1003">Cell membrane</keyword>
<feature type="transmembrane region" description="Helical" evidence="13">
    <location>
        <begin position="172"/>
        <end position="190"/>
    </location>
</feature>
<evidence type="ECO:0000256" key="4">
    <source>
        <dbReference type="ARBA" id="ARBA00021907"/>
    </source>
</evidence>
<name>A0A975XTR2_9RHOO</name>
<feature type="transmembrane region" description="Helical" evidence="13">
    <location>
        <begin position="27"/>
        <end position="47"/>
    </location>
</feature>
<dbReference type="GO" id="GO:0051301">
    <property type="term" value="P:cell division"/>
    <property type="evidence" value="ECO:0007669"/>
    <property type="project" value="UniProtKB-KW"/>
</dbReference>
<evidence type="ECO:0000256" key="7">
    <source>
        <dbReference type="ARBA" id="ARBA00022618"/>
    </source>
</evidence>
<feature type="domain" description="ABC3 transporter permease C-terminal" evidence="14">
    <location>
        <begin position="176"/>
        <end position="285"/>
    </location>
</feature>
<accession>A0A975XTR2</accession>
<sequence length="301" mass="32028">MHTWLVQHAHAQAAALRRLATAPLNTLLSLLVIGIALVLPAAGWIALDNLSQAAARASGVQQISIFLASSATREDELAVQSRLEQARAGHLSFVSKEQAMAQLQDNEGMADLLASLPRNPLPDAFVLEPRDTTPSRMEALAQQVSSWPGVEHVQLDSAWAHRFDSFLRLGRLTMAMLAGLLAVALAAITFNTIRLQILAQGAEIEVAQLIGATSGYIRRPFYYFGAIQGALGGLLALGLVALGVHTLSPSVAELAGLYGANFRLQGLDPVGSVLLVLAGAFLGWLGAQLSVGLYLRRMGRD</sequence>
<evidence type="ECO:0000256" key="3">
    <source>
        <dbReference type="ARBA" id="ARBA00011160"/>
    </source>
</evidence>
<dbReference type="PANTHER" id="PTHR47755">
    <property type="entry name" value="CELL DIVISION PROTEIN FTSX"/>
    <property type="match status" value="1"/>
</dbReference>
<dbReference type="KEGG" id="aiq:Azoinq_09015"/>
<evidence type="ECO:0000256" key="9">
    <source>
        <dbReference type="ARBA" id="ARBA00022989"/>
    </source>
</evidence>
<keyword evidence="6 12" id="KW-0997">Cell inner membrane</keyword>
<evidence type="ECO:0000256" key="11">
    <source>
        <dbReference type="ARBA" id="ARBA00023306"/>
    </source>
</evidence>
<evidence type="ECO:0000259" key="15">
    <source>
        <dbReference type="Pfam" id="PF18075"/>
    </source>
</evidence>
<dbReference type="Proteomes" id="UP000683428">
    <property type="component" value="Chromosome"/>
</dbReference>
<dbReference type="InterPro" id="IPR003838">
    <property type="entry name" value="ABC3_permease_C"/>
</dbReference>
<dbReference type="PIRSF" id="PIRSF003097">
    <property type="entry name" value="FtsX"/>
    <property type="match status" value="1"/>
</dbReference>
<dbReference type="AlphaFoldDB" id="A0A975XTR2"/>
<reference evidence="16" key="1">
    <citation type="submission" date="2020-11" db="EMBL/GenBank/DDBJ databases">
        <title>Azospira inquinata sp. nov.</title>
        <authorList>
            <person name="Moe W.M."/>
            <person name="Mikes M.C."/>
        </authorList>
    </citation>
    <scope>NUCLEOTIDE SEQUENCE</scope>
    <source>
        <strain evidence="16">Azo-3</strain>
    </source>
</reference>
<dbReference type="GO" id="GO:0005886">
    <property type="term" value="C:plasma membrane"/>
    <property type="evidence" value="ECO:0007669"/>
    <property type="project" value="UniProtKB-SubCell"/>
</dbReference>
<dbReference type="InterPro" id="IPR040690">
    <property type="entry name" value="FtsX_ECD"/>
</dbReference>
<protein>
    <recommendedName>
        <fullName evidence="4 12">Cell division protein FtsX</fullName>
    </recommendedName>
</protein>
<feature type="domain" description="FtsX extracellular" evidence="15">
    <location>
        <begin position="62"/>
        <end position="153"/>
    </location>
</feature>
<evidence type="ECO:0000256" key="5">
    <source>
        <dbReference type="ARBA" id="ARBA00022475"/>
    </source>
</evidence>
<keyword evidence="9 13" id="KW-1133">Transmembrane helix</keyword>